<protein>
    <submittedName>
        <fullName evidence="1">Elongation factor P hydroxylase</fullName>
    </submittedName>
</protein>
<accession>A0ABU9TS06</accession>
<dbReference type="Pfam" id="PF04315">
    <property type="entry name" value="EpmC"/>
    <property type="match status" value="1"/>
</dbReference>
<comment type="caution">
    <text evidence="1">The sequence shown here is derived from an EMBL/GenBank/DDBJ whole genome shotgun (WGS) entry which is preliminary data.</text>
</comment>
<keyword evidence="2" id="KW-1185">Reference proteome</keyword>
<dbReference type="RefSeq" id="WP_082800593.1">
    <property type="nucleotide sequence ID" value="NZ_CAXBCE010000009.1"/>
</dbReference>
<keyword evidence="1" id="KW-0251">Elongation factor</keyword>
<dbReference type="GO" id="GO:0003746">
    <property type="term" value="F:translation elongation factor activity"/>
    <property type="evidence" value="ECO:0007669"/>
    <property type="project" value="UniProtKB-KW"/>
</dbReference>
<name>A0ABU9TS06_9GAMM</name>
<dbReference type="EMBL" id="JBBMRA010000004">
    <property type="protein sequence ID" value="MEM5536014.1"/>
    <property type="molecule type" value="Genomic_DNA"/>
</dbReference>
<dbReference type="InterPro" id="IPR007411">
    <property type="entry name" value="EpmC"/>
</dbReference>
<dbReference type="Proteomes" id="UP001449225">
    <property type="component" value="Unassembled WGS sequence"/>
</dbReference>
<sequence length="182" mass="20644">MQAYCEQEPSIDALIGLFNQLFQGPFNTVLIKGDDEPIYLPADQEHPHHRVIFAHGFYASALHEISHWCVAGEKRRQLVDFGYWYKPDGRSAEEQAEFEKVEVRPQAFEWILSVAAGHRFHFSADNIASNMSASDLFQNNVLMTVHELLDQGLPERMAMLVDALLKQTGRGALSKAEFKLTP</sequence>
<evidence type="ECO:0000313" key="1">
    <source>
        <dbReference type="EMBL" id="MEM5536014.1"/>
    </source>
</evidence>
<keyword evidence="1" id="KW-0648">Protein biosynthesis</keyword>
<organism evidence="1 2">
    <name type="scientific">Neptuniibacter pectenicola</name>
    <dbReference type="NCBI Taxonomy" id="1806669"/>
    <lineage>
        <taxon>Bacteria</taxon>
        <taxon>Pseudomonadati</taxon>
        <taxon>Pseudomonadota</taxon>
        <taxon>Gammaproteobacteria</taxon>
        <taxon>Oceanospirillales</taxon>
        <taxon>Oceanospirillaceae</taxon>
        <taxon>Neptuniibacter</taxon>
    </lineage>
</organism>
<gene>
    <name evidence="1" type="ORF">WNY58_06375</name>
</gene>
<proteinExistence type="predicted"/>
<reference evidence="1 2" key="1">
    <citation type="submission" date="2024-03" db="EMBL/GenBank/DDBJ databases">
        <title>Community enrichment and isolation of bacterial strains for fucoidan degradation.</title>
        <authorList>
            <person name="Sichert A."/>
        </authorList>
    </citation>
    <scope>NUCLEOTIDE SEQUENCE [LARGE SCALE GENOMIC DNA]</scope>
    <source>
        <strain evidence="1 2">AS76</strain>
    </source>
</reference>
<evidence type="ECO:0000313" key="2">
    <source>
        <dbReference type="Proteomes" id="UP001449225"/>
    </source>
</evidence>